<feature type="compositionally biased region" description="Low complexity" evidence="3">
    <location>
        <begin position="526"/>
        <end position="543"/>
    </location>
</feature>
<dbReference type="PIRSF" id="PIRSF036603">
    <property type="entry name" value="DPol_eta"/>
    <property type="match status" value="1"/>
</dbReference>
<dbReference type="PANTHER" id="PTHR46404:SF1">
    <property type="entry name" value="DNA POLYMERASE IOTA"/>
    <property type="match status" value="1"/>
</dbReference>
<dbReference type="GO" id="GO:0019985">
    <property type="term" value="P:translesion synthesis"/>
    <property type="evidence" value="ECO:0007669"/>
    <property type="project" value="TreeGrafter"/>
</dbReference>
<dbReference type="PROSITE" id="PS50173">
    <property type="entry name" value="UMUC"/>
    <property type="match status" value="1"/>
</dbReference>
<dbReference type="RefSeq" id="XP_032824552.1">
    <property type="nucleotide sequence ID" value="XM_032968661.1"/>
</dbReference>
<evidence type="ECO:0000256" key="2">
    <source>
        <dbReference type="ARBA" id="ARBA00022679"/>
    </source>
</evidence>
<dbReference type="Proteomes" id="UP001318040">
    <property type="component" value="Chromosome 40"/>
</dbReference>
<reference evidence="6" key="1">
    <citation type="submission" date="2025-08" db="UniProtKB">
        <authorList>
            <consortium name="RefSeq"/>
        </authorList>
    </citation>
    <scope>IDENTIFICATION</scope>
    <source>
        <tissue evidence="6">Sperm</tissue>
    </source>
</reference>
<dbReference type="Gene3D" id="6.10.250.1630">
    <property type="match status" value="2"/>
</dbReference>
<feature type="compositionally biased region" description="Basic and acidic residues" evidence="3">
    <location>
        <begin position="650"/>
        <end position="669"/>
    </location>
</feature>
<dbReference type="GeneID" id="116950691"/>
<accession>A0AAJ7TXQ9</accession>
<dbReference type="GO" id="GO:0003887">
    <property type="term" value="F:DNA-directed DNA polymerase activity"/>
    <property type="evidence" value="ECO:0007669"/>
    <property type="project" value="TreeGrafter"/>
</dbReference>
<gene>
    <name evidence="6" type="primary">POLI</name>
</gene>
<dbReference type="InterPro" id="IPR025527">
    <property type="entry name" value="HUWE1/Rev1_UBM"/>
</dbReference>
<evidence type="ECO:0000256" key="1">
    <source>
        <dbReference type="ARBA" id="ARBA00022634"/>
    </source>
</evidence>
<proteinExistence type="predicted"/>
<feature type="region of interest" description="Disordered" evidence="3">
    <location>
        <begin position="643"/>
        <end position="669"/>
    </location>
</feature>
<dbReference type="KEGG" id="pmrn:116950691"/>
<dbReference type="FunFam" id="3.40.1170.60:FF:000021">
    <property type="entry name" value="DNA polymerase IV"/>
    <property type="match status" value="1"/>
</dbReference>
<dbReference type="FunFam" id="3.30.1490.100:FF:000003">
    <property type="entry name" value="Polymerase (DNA directed) iota"/>
    <property type="match status" value="1"/>
</dbReference>
<dbReference type="Pfam" id="PF00817">
    <property type="entry name" value="IMS"/>
    <property type="match status" value="1"/>
</dbReference>
<dbReference type="FunFam" id="3.30.70.270:FF:000013">
    <property type="entry name" value="Polymerase (DNA directed) iota"/>
    <property type="match status" value="1"/>
</dbReference>
<dbReference type="InterPro" id="IPR017961">
    <property type="entry name" value="DNA_pol_Y-fam_little_finger"/>
</dbReference>
<dbReference type="Gene3D" id="1.10.150.20">
    <property type="entry name" value="5' to 3' exonuclease, C-terminal subdomain"/>
    <property type="match status" value="1"/>
</dbReference>
<feature type="domain" description="UmuC" evidence="4">
    <location>
        <begin position="52"/>
        <end position="264"/>
    </location>
</feature>
<name>A0AAJ7TXQ9_PETMA</name>
<keyword evidence="5" id="KW-1185">Reference proteome</keyword>
<dbReference type="Pfam" id="PF14377">
    <property type="entry name" value="UBM"/>
    <property type="match status" value="2"/>
</dbReference>
<dbReference type="Gene3D" id="3.30.70.270">
    <property type="match status" value="1"/>
</dbReference>
<evidence type="ECO:0000313" key="6">
    <source>
        <dbReference type="RefSeq" id="XP_032824552.1"/>
    </source>
</evidence>
<dbReference type="PANTHER" id="PTHR46404">
    <property type="entry name" value="DNA POLYMERASE IOTA"/>
    <property type="match status" value="1"/>
</dbReference>
<evidence type="ECO:0000259" key="4">
    <source>
        <dbReference type="PROSITE" id="PS50173"/>
    </source>
</evidence>
<dbReference type="InterPro" id="IPR001126">
    <property type="entry name" value="UmuC"/>
</dbReference>
<feature type="region of interest" description="Disordered" evidence="3">
    <location>
        <begin position="1"/>
        <end position="23"/>
    </location>
</feature>
<dbReference type="InterPro" id="IPR043502">
    <property type="entry name" value="DNA/RNA_pol_sf"/>
</dbReference>
<dbReference type="Pfam" id="PF11799">
    <property type="entry name" value="IMS_C"/>
    <property type="match status" value="1"/>
</dbReference>
<evidence type="ECO:0000256" key="3">
    <source>
        <dbReference type="SAM" id="MobiDB-lite"/>
    </source>
</evidence>
<sequence>MNHGGELGVPCDGQEWGGTSEDEAEWRENITNTPRAKSLPRSMATNLGSRVIIHVDMDCFYAQVEMIRNPELRDKPLGIQQKYLLVTCNYVARAMGVCKMMSVKAAQMKCPGLVLVSGEDLTHYREMSYQVTELLERFSPLVERLGFDENYVDVTELVHRRLGRGATCQEPPRVEGHVYDDLSLDASIPHHVQLAMGSVLAAEIRGCLLSGLGLTSCAGIAHNKLAAKLVGSAHKPNQQTVLLPEGMASLLGHLTHPKQLTGIGYRTSQKLEAMGVGSMEALRSCPVEVLEKALGSSTATFVKNLSCGEDNSPVLPTGPPQSLSDEDSFQKASTKEEVVEKMRELLGNLLPRLRKDGRVPGTVRLSLRRFTPGIERYFIRESRQCPVPAHLFLRFHAGDVLEVIEPLLEVLIKLFHKMIDVAKPFHLTLLNICFSKLGAAAIKSVCSKSIGDFFTSGVNSLSQAASTSDVKLRVPAVSLAQKDDEPRVKRTHNRVPKTSGHSRPNKRQKTLRDIFQESSASRAAGAAWTSSSTPTKASTAANTQVSEPDLPPEIDASVFHALPSNIRREVLADLQRSVSESSTNDAQTAQQLDVTAKRVNLPNMAASTADINFETEHLGSDKDLTIAETTFGVAMSTRSVLAVSSTNDQHTGESHELSDSEARSPSERSRAVELLELSSLPADVDPQVFTQLPAELQEELFASWRGPAISTQPGCQKSGETGAAIVGGLQSPQGILKYFKRA</sequence>
<dbReference type="InterPro" id="IPR043128">
    <property type="entry name" value="Rev_trsase/Diguanyl_cyclase"/>
</dbReference>
<evidence type="ECO:0000313" key="5">
    <source>
        <dbReference type="Proteomes" id="UP001318040"/>
    </source>
</evidence>
<dbReference type="CTD" id="11201"/>
<dbReference type="GO" id="GO:0006281">
    <property type="term" value="P:DNA repair"/>
    <property type="evidence" value="ECO:0007669"/>
    <property type="project" value="InterPro"/>
</dbReference>
<dbReference type="InterPro" id="IPR036775">
    <property type="entry name" value="DNA_pol_Y-fam_lit_finger_sf"/>
</dbReference>
<dbReference type="Gene3D" id="3.30.1490.100">
    <property type="entry name" value="DNA polymerase, Y-family, little finger domain"/>
    <property type="match status" value="1"/>
</dbReference>
<dbReference type="GO" id="GO:0003684">
    <property type="term" value="F:damaged DNA binding"/>
    <property type="evidence" value="ECO:0007669"/>
    <property type="project" value="InterPro"/>
</dbReference>
<protein>
    <submittedName>
        <fullName evidence="6">DNA polymerase iota</fullName>
    </submittedName>
</protein>
<organism evidence="5 6">
    <name type="scientific">Petromyzon marinus</name>
    <name type="common">Sea lamprey</name>
    <dbReference type="NCBI Taxonomy" id="7757"/>
    <lineage>
        <taxon>Eukaryota</taxon>
        <taxon>Metazoa</taxon>
        <taxon>Chordata</taxon>
        <taxon>Craniata</taxon>
        <taxon>Vertebrata</taxon>
        <taxon>Cyclostomata</taxon>
        <taxon>Hyperoartia</taxon>
        <taxon>Petromyzontiformes</taxon>
        <taxon>Petromyzontidae</taxon>
        <taxon>Petromyzon</taxon>
    </lineage>
</organism>
<dbReference type="Gene3D" id="3.40.1170.60">
    <property type="match status" value="1"/>
</dbReference>
<feature type="region of interest" description="Disordered" evidence="3">
    <location>
        <begin position="481"/>
        <end position="549"/>
    </location>
</feature>
<dbReference type="SUPFAM" id="SSF56672">
    <property type="entry name" value="DNA/RNA polymerases"/>
    <property type="match status" value="1"/>
</dbReference>
<keyword evidence="2" id="KW-0808">Transferase</keyword>
<keyword evidence="1" id="KW-0237">DNA synthesis</keyword>
<dbReference type="AlphaFoldDB" id="A0AAJ7TXQ9"/>
<dbReference type="SUPFAM" id="SSF100879">
    <property type="entry name" value="Lesion bypass DNA polymerase (Y-family), little finger domain"/>
    <property type="match status" value="1"/>
</dbReference>